<evidence type="ECO:0000256" key="1">
    <source>
        <dbReference type="SAM" id="Phobius"/>
    </source>
</evidence>
<dbReference type="EMBL" id="ML977198">
    <property type="protein sequence ID" value="KAF1981504.1"/>
    <property type="molecule type" value="Genomic_DNA"/>
</dbReference>
<reference evidence="2" key="1">
    <citation type="journal article" date="2020" name="Stud. Mycol.">
        <title>101 Dothideomycetes genomes: a test case for predicting lifestyles and emergence of pathogens.</title>
        <authorList>
            <person name="Haridas S."/>
            <person name="Albert R."/>
            <person name="Binder M."/>
            <person name="Bloem J."/>
            <person name="Labutti K."/>
            <person name="Salamov A."/>
            <person name="Andreopoulos B."/>
            <person name="Baker S."/>
            <person name="Barry K."/>
            <person name="Bills G."/>
            <person name="Bluhm B."/>
            <person name="Cannon C."/>
            <person name="Castanera R."/>
            <person name="Culley D."/>
            <person name="Daum C."/>
            <person name="Ezra D."/>
            <person name="Gonzalez J."/>
            <person name="Henrissat B."/>
            <person name="Kuo A."/>
            <person name="Liang C."/>
            <person name="Lipzen A."/>
            <person name="Lutzoni F."/>
            <person name="Magnuson J."/>
            <person name="Mondo S."/>
            <person name="Nolan M."/>
            <person name="Ohm R."/>
            <person name="Pangilinan J."/>
            <person name="Park H.-J."/>
            <person name="Ramirez L."/>
            <person name="Alfaro M."/>
            <person name="Sun H."/>
            <person name="Tritt A."/>
            <person name="Yoshinaga Y."/>
            <person name="Zwiers L.-H."/>
            <person name="Turgeon B."/>
            <person name="Goodwin S."/>
            <person name="Spatafora J."/>
            <person name="Crous P."/>
            <person name="Grigoriev I."/>
        </authorList>
    </citation>
    <scope>NUCLEOTIDE SEQUENCE</scope>
    <source>
        <strain evidence="2">CBS 113979</strain>
    </source>
</reference>
<gene>
    <name evidence="2" type="ORF">K402DRAFT_398485</name>
</gene>
<evidence type="ECO:0000313" key="2">
    <source>
        <dbReference type="EMBL" id="KAF1981504.1"/>
    </source>
</evidence>
<keyword evidence="3" id="KW-1185">Reference proteome</keyword>
<feature type="transmembrane region" description="Helical" evidence="1">
    <location>
        <begin position="104"/>
        <end position="123"/>
    </location>
</feature>
<keyword evidence="1" id="KW-1133">Transmembrane helix</keyword>
<keyword evidence="1" id="KW-0812">Transmembrane</keyword>
<protein>
    <submittedName>
        <fullName evidence="2">Uncharacterized protein</fullName>
    </submittedName>
</protein>
<evidence type="ECO:0000313" key="3">
    <source>
        <dbReference type="Proteomes" id="UP000800041"/>
    </source>
</evidence>
<feature type="transmembrane region" description="Helical" evidence="1">
    <location>
        <begin position="70"/>
        <end position="92"/>
    </location>
</feature>
<keyword evidence="1" id="KW-0472">Membrane</keyword>
<accession>A0A6G1GL10</accession>
<name>A0A6G1GL10_9PEZI</name>
<organism evidence="2 3">
    <name type="scientific">Aulographum hederae CBS 113979</name>
    <dbReference type="NCBI Taxonomy" id="1176131"/>
    <lineage>
        <taxon>Eukaryota</taxon>
        <taxon>Fungi</taxon>
        <taxon>Dikarya</taxon>
        <taxon>Ascomycota</taxon>
        <taxon>Pezizomycotina</taxon>
        <taxon>Dothideomycetes</taxon>
        <taxon>Pleosporomycetidae</taxon>
        <taxon>Aulographales</taxon>
        <taxon>Aulographaceae</taxon>
    </lineage>
</organism>
<sequence>MSSIFTPHLPWPITLHALFLLCFGLNTLFHPFSPAPSPRTHPNNSMVGILALGIALGYLLTAYVPVSQNTFLYASVPARMLLAALAGVKLVLQREEMGVQARRGMVMVLVYDGLGGLGLGWWLGRWDGRIPGY</sequence>
<feature type="transmembrane region" description="Helical" evidence="1">
    <location>
        <begin position="13"/>
        <end position="32"/>
    </location>
</feature>
<dbReference type="AlphaFoldDB" id="A0A6G1GL10"/>
<proteinExistence type="predicted"/>
<feature type="transmembrane region" description="Helical" evidence="1">
    <location>
        <begin position="44"/>
        <end position="64"/>
    </location>
</feature>
<dbReference type="Proteomes" id="UP000800041">
    <property type="component" value="Unassembled WGS sequence"/>
</dbReference>